<dbReference type="OrthoDB" id="5863171at2759"/>
<keyword evidence="4" id="KW-1185">Reference proteome</keyword>
<dbReference type="InterPro" id="IPR023606">
    <property type="entry name" value="CoA-Trfase_III_dom_1_sf"/>
</dbReference>
<name>A0A0D7B0R2_9AGAR</name>
<dbReference type="GO" id="GO:0047369">
    <property type="term" value="F:succinate-hydroxymethylglutarate CoA-transferase activity"/>
    <property type="evidence" value="ECO:0007669"/>
    <property type="project" value="TreeGrafter"/>
</dbReference>
<dbReference type="InterPro" id="IPR003673">
    <property type="entry name" value="CoA-Trfase_fam_III"/>
</dbReference>
<comment type="similarity">
    <text evidence="1">Belongs to the CoA-transferase III family.</text>
</comment>
<dbReference type="Pfam" id="PF02515">
    <property type="entry name" value="CoA_transf_3"/>
    <property type="match status" value="1"/>
</dbReference>
<dbReference type="AlphaFoldDB" id="A0A0D7B0R2"/>
<gene>
    <name evidence="3" type="ORF">CYLTODRAFT_438687</name>
</gene>
<organism evidence="3 4">
    <name type="scientific">Cylindrobasidium torrendii FP15055 ss-10</name>
    <dbReference type="NCBI Taxonomy" id="1314674"/>
    <lineage>
        <taxon>Eukaryota</taxon>
        <taxon>Fungi</taxon>
        <taxon>Dikarya</taxon>
        <taxon>Basidiomycota</taxon>
        <taxon>Agaricomycotina</taxon>
        <taxon>Agaricomycetes</taxon>
        <taxon>Agaricomycetidae</taxon>
        <taxon>Agaricales</taxon>
        <taxon>Marasmiineae</taxon>
        <taxon>Physalacriaceae</taxon>
        <taxon>Cylindrobasidium</taxon>
    </lineage>
</organism>
<protein>
    <submittedName>
        <fullName evidence="3">CoA-transferase family III</fullName>
    </submittedName>
</protein>
<dbReference type="InterPro" id="IPR044855">
    <property type="entry name" value="CoA-Trfase_III_dom3_sf"/>
</dbReference>
<proteinExistence type="inferred from homology"/>
<reference evidence="3 4" key="1">
    <citation type="journal article" date="2015" name="Fungal Genet. Biol.">
        <title>Evolution of novel wood decay mechanisms in Agaricales revealed by the genome sequences of Fistulina hepatica and Cylindrobasidium torrendii.</title>
        <authorList>
            <person name="Floudas D."/>
            <person name="Held B.W."/>
            <person name="Riley R."/>
            <person name="Nagy L.G."/>
            <person name="Koehler G."/>
            <person name="Ransdell A.S."/>
            <person name="Younus H."/>
            <person name="Chow J."/>
            <person name="Chiniquy J."/>
            <person name="Lipzen A."/>
            <person name="Tritt A."/>
            <person name="Sun H."/>
            <person name="Haridas S."/>
            <person name="LaButti K."/>
            <person name="Ohm R.A."/>
            <person name="Kues U."/>
            <person name="Blanchette R.A."/>
            <person name="Grigoriev I.V."/>
            <person name="Minto R.E."/>
            <person name="Hibbett D.S."/>
        </authorList>
    </citation>
    <scope>NUCLEOTIDE SEQUENCE [LARGE SCALE GENOMIC DNA]</scope>
    <source>
        <strain evidence="3 4">FP15055 ss-10</strain>
    </source>
</reference>
<dbReference type="Gene3D" id="3.30.1540.10">
    <property type="entry name" value="formyl-coa transferase, domain 3"/>
    <property type="match status" value="1"/>
</dbReference>
<dbReference type="InterPro" id="IPR050483">
    <property type="entry name" value="CoA-transferase_III_domain"/>
</dbReference>
<dbReference type="Gene3D" id="3.40.50.10540">
    <property type="entry name" value="Crotonobetainyl-coa:carnitine coa-transferase, domain 1"/>
    <property type="match status" value="1"/>
</dbReference>
<evidence type="ECO:0000256" key="2">
    <source>
        <dbReference type="ARBA" id="ARBA00022679"/>
    </source>
</evidence>
<dbReference type="SUPFAM" id="SSF89796">
    <property type="entry name" value="CoA-transferase family III (CaiB/BaiF)"/>
    <property type="match status" value="1"/>
</dbReference>
<dbReference type="PANTHER" id="PTHR48207:SF3">
    <property type="entry name" value="SUCCINATE--HYDROXYMETHYLGLUTARATE COA-TRANSFERASE"/>
    <property type="match status" value="1"/>
</dbReference>
<sequence length="280" mass="30275">MKCCTGSPSQPAFASPYRTAAGYDVIIEGEAGLMHITGEPDRPPCKVGVAATDIATGLYTHGAIMAALLSRQQTGRGVWIDCNLFESQLAGLANIASNYLIAGQEASRHGTSHPSIVPYQVFPCKDGFIMIGAGNDRQFASFCTKILGRPDLPVDPKFSSNVKRVENREELISIISDILGTKNRDEWLEMFKGIGVPNGPINNMEDTFKHPQAVARNVTIDVEHPKAGAVKMVAPAVHYNGERMRVRLPPPTLSQHTFEVLAELGYTEAESAELKAQGAI</sequence>
<dbReference type="PANTHER" id="PTHR48207">
    <property type="entry name" value="SUCCINATE--HYDROXYMETHYLGLUTARATE COA-TRANSFERASE"/>
    <property type="match status" value="1"/>
</dbReference>
<dbReference type="STRING" id="1314674.A0A0D7B0R2"/>
<evidence type="ECO:0000256" key="1">
    <source>
        <dbReference type="ARBA" id="ARBA00008383"/>
    </source>
</evidence>
<dbReference type="Proteomes" id="UP000054007">
    <property type="component" value="Unassembled WGS sequence"/>
</dbReference>
<accession>A0A0D7B0R2</accession>
<evidence type="ECO:0000313" key="3">
    <source>
        <dbReference type="EMBL" id="KIY63116.1"/>
    </source>
</evidence>
<dbReference type="GO" id="GO:0005739">
    <property type="term" value="C:mitochondrion"/>
    <property type="evidence" value="ECO:0007669"/>
    <property type="project" value="TreeGrafter"/>
</dbReference>
<dbReference type="EMBL" id="KN880720">
    <property type="protein sequence ID" value="KIY63116.1"/>
    <property type="molecule type" value="Genomic_DNA"/>
</dbReference>
<keyword evidence="2 3" id="KW-0808">Transferase</keyword>
<evidence type="ECO:0000313" key="4">
    <source>
        <dbReference type="Proteomes" id="UP000054007"/>
    </source>
</evidence>